<name>A0A7X6DTI0_9BACT</name>
<dbReference type="Proteomes" id="UP000534783">
    <property type="component" value="Unassembled WGS sequence"/>
</dbReference>
<evidence type="ECO:0000259" key="1">
    <source>
        <dbReference type="Pfam" id="PF09940"/>
    </source>
</evidence>
<dbReference type="Pfam" id="PF16254">
    <property type="entry name" value="DUF4910"/>
    <property type="match status" value="1"/>
</dbReference>
<gene>
    <name evidence="3" type="ORF">MNODULE_20340</name>
</gene>
<dbReference type="Gene3D" id="3.50.30.90">
    <property type="match status" value="1"/>
</dbReference>
<dbReference type="Gene3D" id="3.40.630.10">
    <property type="entry name" value="Zn peptidases"/>
    <property type="match status" value="1"/>
</dbReference>
<dbReference type="Pfam" id="PF09940">
    <property type="entry name" value="DUF2172"/>
    <property type="match status" value="1"/>
</dbReference>
<accession>A0A7X6DTI0</accession>
<dbReference type="InterPro" id="IPR032589">
    <property type="entry name" value="DUF4910"/>
</dbReference>
<dbReference type="EMBL" id="VTOW01000005">
    <property type="protein sequence ID" value="NKE73108.1"/>
    <property type="molecule type" value="Genomic_DNA"/>
</dbReference>
<evidence type="ECO:0000313" key="4">
    <source>
        <dbReference type="Proteomes" id="UP000534783"/>
    </source>
</evidence>
<dbReference type="RefSeq" id="WP_168063053.1">
    <property type="nucleotide sequence ID" value="NZ_VTOW01000005.1"/>
</dbReference>
<feature type="domain" description="DUF2172" evidence="1">
    <location>
        <begin position="55"/>
        <end position="148"/>
    </location>
</feature>
<dbReference type="SUPFAM" id="SSF53187">
    <property type="entry name" value="Zn-dependent exopeptidases"/>
    <property type="match status" value="1"/>
</dbReference>
<evidence type="ECO:0000259" key="2">
    <source>
        <dbReference type="Pfam" id="PF16254"/>
    </source>
</evidence>
<sequence length="437" mass="50448">MSAMFDLLKKIYPLRLAPVSEDTDKAAEILCGVLPFQIHEYASGLEHNGWTVPQKWKAVRAEIKKNGKTIYDGMKHPLGVIGYSTSFTGKVSLDELKKHLFYHPVFPEALVYHCDYYYKPWRRDWGMSIPHQLYKELDRGEYEVILETVAEPGTMKVLDYFLEGETKETILFNAHDCHAGQANDDVSGIVVTVEIMKRLAQRKKRKYSYRAIIAPEHLGTVFYLANLPEKVVKTFRGGMFLEMLGHQNRFALQKSFTGESLIDKAAKVYLTRNFSDIHEADFRKVVGNDETVWEAPGFEIPFISLSRAHPMYPEYHSSLDDERIIFEDKLEEAAQTVLGMLDILETDTTLKRHFKGLVALSNPKYDLYISTADPSIRPTVAEDQKKWNYLMDCLCRYFDEKTTLLDIAIKHEIDYAKLYQYVKKYEEKGLVSFVEKG</sequence>
<protein>
    <submittedName>
        <fullName evidence="3">DUF4910 domain-containing protein</fullName>
    </submittedName>
</protein>
<feature type="domain" description="DUF4910" evidence="2">
    <location>
        <begin position="5"/>
        <end position="347"/>
    </location>
</feature>
<comment type="caution">
    <text evidence="3">The sequence shown here is derived from an EMBL/GenBank/DDBJ whole genome shotgun (WGS) entry which is preliminary data.</text>
</comment>
<organism evidence="3 4">
    <name type="scientific">Candidatus Manganitrophus noduliformans</name>
    <dbReference type="NCBI Taxonomy" id="2606439"/>
    <lineage>
        <taxon>Bacteria</taxon>
        <taxon>Pseudomonadati</taxon>
        <taxon>Nitrospirota</taxon>
        <taxon>Nitrospiria</taxon>
        <taxon>Candidatus Troglogloeales</taxon>
        <taxon>Candidatus Manganitrophaceae</taxon>
        <taxon>Candidatus Manganitrophus</taxon>
    </lineage>
</organism>
<keyword evidence="4" id="KW-1185">Reference proteome</keyword>
<evidence type="ECO:0000313" key="3">
    <source>
        <dbReference type="EMBL" id="NKE73108.1"/>
    </source>
</evidence>
<dbReference type="AlphaFoldDB" id="A0A7X6DTI0"/>
<proteinExistence type="predicted"/>
<dbReference type="InterPro" id="IPR032610">
    <property type="entry name" value="DUF2172"/>
</dbReference>
<reference evidence="3 4" key="1">
    <citation type="journal article" date="2020" name="Nature">
        <title>Bacterial chemolithoautotrophy via manganese oxidation.</title>
        <authorList>
            <person name="Yu H."/>
            <person name="Leadbetter J.R."/>
        </authorList>
    </citation>
    <scope>NUCLEOTIDE SEQUENCE [LARGE SCALE GENOMIC DNA]</scope>
    <source>
        <strain evidence="3 4">Mn-1</strain>
    </source>
</reference>